<organism evidence="1">
    <name type="scientific">marine sediment metagenome</name>
    <dbReference type="NCBI Taxonomy" id="412755"/>
    <lineage>
        <taxon>unclassified sequences</taxon>
        <taxon>metagenomes</taxon>
        <taxon>ecological metagenomes</taxon>
    </lineage>
</organism>
<accession>X1B248</accession>
<gene>
    <name evidence="1" type="ORF">S01H4_25290</name>
</gene>
<evidence type="ECO:0000313" key="1">
    <source>
        <dbReference type="EMBL" id="GAG89854.1"/>
    </source>
</evidence>
<comment type="caution">
    <text evidence="1">The sequence shown here is derived from an EMBL/GenBank/DDBJ whole genome shotgun (WGS) entry which is preliminary data.</text>
</comment>
<reference evidence="1" key="1">
    <citation type="journal article" date="2014" name="Front. Microbiol.">
        <title>High frequency of phylogenetically diverse reductive dehalogenase-homologous genes in deep subseafloor sedimentary metagenomes.</title>
        <authorList>
            <person name="Kawai M."/>
            <person name="Futagami T."/>
            <person name="Toyoda A."/>
            <person name="Takaki Y."/>
            <person name="Nishi S."/>
            <person name="Hori S."/>
            <person name="Arai W."/>
            <person name="Tsubouchi T."/>
            <person name="Morono Y."/>
            <person name="Uchiyama I."/>
            <person name="Ito T."/>
            <person name="Fujiyama A."/>
            <person name="Inagaki F."/>
            <person name="Takami H."/>
        </authorList>
    </citation>
    <scope>NUCLEOTIDE SEQUENCE</scope>
    <source>
        <strain evidence="1">Expedition CK06-06</strain>
    </source>
</reference>
<dbReference type="AlphaFoldDB" id="X1B248"/>
<sequence length="110" mass="13192">MLTKSGLFVTLEHYTSNFKPELRRCIKLLKTNDPNLGYCLIYKDWIKQCPEKCGYFEEGEEGKIKEIEERKLNQECLYFTKTYESKDYYCKLFEHEGPFCEPCQFAVYPK</sequence>
<protein>
    <submittedName>
        <fullName evidence="1">Uncharacterized protein</fullName>
    </submittedName>
</protein>
<proteinExistence type="predicted"/>
<name>X1B248_9ZZZZ</name>
<dbReference type="EMBL" id="BART01012012">
    <property type="protein sequence ID" value="GAG89854.1"/>
    <property type="molecule type" value="Genomic_DNA"/>
</dbReference>